<keyword evidence="3" id="KW-1133">Transmembrane helix</keyword>
<accession>F6DUG4</accession>
<keyword evidence="3" id="KW-0812">Transmembrane</keyword>
<dbReference type="Gene3D" id="1.10.10.1320">
    <property type="entry name" value="Anti-sigma factor, zinc-finger domain"/>
    <property type="match status" value="1"/>
</dbReference>
<dbReference type="KEGG" id="dru:Desru_0748"/>
<dbReference type="RefSeq" id="WP_013840805.1">
    <property type="nucleotide sequence ID" value="NC_015589.1"/>
</dbReference>
<organism evidence="5 6">
    <name type="scientific">Desulforamulus ruminis (strain ATCC 23193 / DSM 2154 / NCIMB 8452 / DL)</name>
    <name type="common">Desulfotomaculum ruminis</name>
    <dbReference type="NCBI Taxonomy" id="696281"/>
    <lineage>
        <taxon>Bacteria</taxon>
        <taxon>Bacillati</taxon>
        <taxon>Bacillota</taxon>
        <taxon>Clostridia</taxon>
        <taxon>Eubacteriales</taxon>
        <taxon>Peptococcaceae</taxon>
        <taxon>Desulforamulus</taxon>
    </lineage>
</organism>
<evidence type="ECO:0000256" key="2">
    <source>
        <dbReference type="ARBA" id="ARBA00024438"/>
    </source>
</evidence>
<dbReference type="EMBL" id="CP002780">
    <property type="protein sequence ID" value="AEG59031.1"/>
    <property type="molecule type" value="Genomic_DNA"/>
</dbReference>
<keyword evidence="6" id="KW-1185">Reference proteome</keyword>
<evidence type="ECO:0000256" key="3">
    <source>
        <dbReference type="SAM" id="Phobius"/>
    </source>
</evidence>
<dbReference type="Proteomes" id="UP000009234">
    <property type="component" value="Chromosome"/>
</dbReference>
<evidence type="ECO:0000259" key="4">
    <source>
        <dbReference type="Pfam" id="PF13490"/>
    </source>
</evidence>
<dbReference type="OrthoDB" id="9782842at2"/>
<dbReference type="STRING" id="696281.Desru_0748"/>
<comment type="similarity">
    <text evidence="1">Belongs to the zinc-associated anti-sigma factor (ZAS) superfamily. Anti-sigma-W factor family.</text>
</comment>
<feature type="transmembrane region" description="Helical" evidence="3">
    <location>
        <begin position="98"/>
        <end position="116"/>
    </location>
</feature>
<evidence type="ECO:0000313" key="5">
    <source>
        <dbReference type="EMBL" id="AEG59031.1"/>
    </source>
</evidence>
<feature type="transmembrane region" description="Helical" evidence="3">
    <location>
        <begin position="189"/>
        <end position="209"/>
    </location>
</feature>
<dbReference type="HOGENOM" id="CLU_1213235_0_0_9"/>
<dbReference type="InterPro" id="IPR041916">
    <property type="entry name" value="Anti_sigma_zinc_sf"/>
</dbReference>
<evidence type="ECO:0000256" key="1">
    <source>
        <dbReference type="ARBA" id="ARBA00024353"/>
    </source>
</evidence>
<sequence>MNQTCLWIKKNLAAYGDHQLTPEDQTRIDKHLKHCPECQAYWQEQQALNHWLDNLVMEEPPPELTGQIMTAIESLPPVRNGALQVQEYSWWDFTLRSFLLLLTGTTVLLVSVWIYLEQRYGWLQAAGLIRWKMAKGWEQIWNTVDLWYLSLLQWFYHTWNSAVNWPASSGTSLLQGIVSVREHFASHQGALGTALIILVIWILLTLITAHLGSRIIFNRGEERTNCQK</sequence>
<gene>
    <name evidence="5" type="ordered locus">Desru_0748</name>
</gene>
<reference evidence="5 6" key="2">
    <citation type="journal article" date="2012" name="Stand. Genomic Sci.">
        <title>Complete genome sequence of the sulfate-reducing firmicute Desulfotomaculum ruminis type strain (DL(T)).</title>
        <authorList>
            <person name="Spring S."/>
            <person name="Visser M."/>
            <person name="Lu M."/>
            <person name="Copeland A."/>
            <person name="Lapidus A."/>
            <person name="Lucas S."/>
            <person name="Cheng J.F."/>
            <person name="Han C."/>
            <person name="Tapia R."/>
            <person name="Goodwin L.A."/>
            <person name="Pitluck S."/>
            <person name="Ivanova N."/>
            <person name="Land M."/>
            <person name="Hauser L."/>
            <person name="Larimer F."/>
            <person name="Rohde M."/>
            <person name="Goker M."/>
            <person name="Detter J.C."/>
            <person name="Kyrpides N.C."/>
            <person name="Woyke T."/>
            <person name="Schaap P.J."/>
            <person name="Plugge C.M."/>
            <person name="Muyzer G."/>
            <person name="Kuever J."/>
            <person name="Pereira I.A."/>
            <person name="Parshina S.N."/>
            <person name="Bernier-Latmani R."/>
            <person name="Stams A.J."/>
            <person name="Klenk H.P."/>
        </authorList>
    </citation>
    <scope>NUCLEOTIDE SEQUENCE [LARGE SCALE GENOMIC DNA]</scope>
    <source>
        <strain evidence="6">ATCC 23193 / DSM 2154 / NCIB 8452 / DL</strain>
    </source>
</reference>
<reference evidence="6" key="1">
    <citation type="submission" date="2011-05" db="EMBL/GenBank/DDBJ databases">
        <title>Complete sequence of Desulfotomaculum ruminis DSM 2154.</title>
        <authorList>
            <person name="Lucas S."/>
            <person name="Copeland A."/>
            <person name="Lapidus A."/>
            <person name="Cheng J.-F."/>
            <person name="Goodwin L."/>
            <person name="Pitluck S."/>
            <person name="Lu M."/>
            <person name="Detter J.C."/>
            <person name="Han C."/>
            <person name="Tapia R."/>
            <person name="Land M."/>
            <person name="Hauser L."/>
            <person name="Kyrpides N."/>
            <person name="Ivanova N."/>
            <person name="Mikhailova N."/>
            <person name="Pagani I."/>
            <person name="Stams A.J.M."/>
            <person name="Plugge C.M."/>
            <person name="Muyzer G."/>
            <person name="Kuever J."/>
            <person name="Parshina S.N."/>
            <person name="Ivanova A.E."/>
            <person name="Nazina T.N."/>
            <person name="Brambilla E."/>
            <person name="Spring S."/>
            <person name="Klenk H.-P."/>
            <person name="Woyke T."/>
        </authorList>
    </citation>
    <scope>NUCLEOTIDE SEQUENCE [LARGE SCALE GENOMIC DNA]</scope>
    <source>
        <strain evidence="6">ATCC 23193 / DSM 2154 / NCIB 8452 / DL</strain>
    </source>
</reference>
<proteinExistence type="inferred from homology"/>
<name>F6DUG4_DESRL</name>
<dbReference type="AlphaFoldDB" id="F6DUG4"/>
<protein>
    <recommendedName>
        <fullName evidence="2">Anti-sigma-W factor RsiW</fullName>
    </recommendedName>
</protein>
<dbReference type="InterPro" id="IPR027383">
    <property type="entry name" value="Znf_put"/>
</dbReference>
<feature type="domain" description="Putative zinc-finger" evidence="4">
    <location>
        <begin position="5"/>
        <end position="39"/>
    </location>
</feature>
<keyword evidence="3" id="KW-0472">Membrane</keyword>
<evidence type="ECO:0000313" key="6">
    <source>
        <dbReference type="Proteomes" id="UP000009234"/>
    </source>
</evidence>
<dbReference type="Pfam" id="PF13490">
    <property type="entry name" value="zf-HC2"/>
    <property type="match status" value="1"/>
</dbReference>